<keyword evidence="1" id="KW-0472">Membrane</keyword>
<dbReference type="AlphaFoldDB" id="A0A1F6P252"/>
<organism evidence="2 3">
    <name type="scientific">Candidatus Magasanikbacteria bacterium RIFOXYD2_FULL_36_9</name>
    <dbReference type="NCBI Taxonomy" id="1798707"/>
    <lineage>
        <taxon>Bacteria</taxon>
        <taxon>Candidatus Magasanikiibacteriota</taxon>
    </lineage>
</organism>
<evidence type="ECO:0000313" key="3">
    <source>
        <dbReference type="Proteomes" id="UP000178490"/>
    </source>
</evidence>
<keyword evidence="1" id="KW-0812">Transmembrane</keyword>
<comment type="caution">
    <text evidence="2">The sequence shown here is derived from an EMBL/GenBank/DDBJ whole genome shotgun (WGS) entry which is preliminary data.</text>
</comment>
<keyword evidence="1" id="KW-1133">Transmembrane helix</keyword>
<accession>A0A1F6P252</accession>
<protein>
    <submittedName>
        <fullName evidence="2">Uncharacterized protein</fullName>
    </submittedName>
</protein>
<evidence type="ECO:0000256" key="1">
    <source>
        <dbReference type="SAM" id="Phobius"/>
    </source>
</evidence>
<evidence type="ECO:0000313" key="2">
    <source>
        <dbReference type="EMBL" id="OGH90237.1"/>
    </source>
</evidence>
<proteinExistence type="predicted"/>
<gene>
    <name evidence="2" type="ORF">A2537_00775</name>
</gene>
<reference evidence="2 3" key="1">
    <citation type="journal article" date="2016" name="Nat. Commun.">
        <title>Thousands of microbial genomes shed light on interconnected biogeochemical processes in an aquifer system.</title>
        <authorList>
            <person name="Anantharaman K."/>
            <person name="Brown C.T."/>
            <person name="Hug L.A."/>
            <person name="Sharon I."/>
            <person name="Castelle C.J."/>
            <person name="Probst A.J."/>
            <person name="Thomas B.C."/>
            <person name="Singh A."/>
            <person name="Wilkins M.J."/>
            <person name="Karaoz U."/>
            <person name="Brodie E.L."/>
            <person name="Williams K.H."/>
            <person name="Hubbard S.S."/>
            <person name="Banfield J.F."/>
        </authorList>
    </citation>
    <scope>NUCLEOTIDE SEQUENCE [LARGE SCALE GENOMIC DNA]</scope>
</reference>
<feature type="transmembrane region" description="Helical" evidence="1">
    <location>
        <begin position="24"/>
        <end position="48"/>
    </location>
</feature>
<name>A0A1F6P252_9BACT</name>
<dbReference type="EMBL" id="MFRC01000001">
    <property type="protein sequence ID" value="OGH90237.1"/>
    <property type="molecule type" value="Genomic_DNA"/>
</dbReference>
<sequence>MSINFKFDQFIKRGYLKPANKYTIWKVAGIVIIGLLFACTMFVFYFVYQYSFLALSNANAIVNLSTTLGADIIDNKNFIDSQNLINSKNNLPDITNKIRNIFYYVQSTSTTSTKIK</sequence>
<dbReference type="Proteomes" id="UP000178490">
    <property type="component" value="Unassembled WGS sequence"/>
</dbReference>